<evidence type="ECO:0000313" key="1">
    <source>
        <dbReference type="EMBL" id="EFC41766.1"/>
    </source>
</evidence>
<name>D2VMN8_NAEGR</name>
<keyword evidence="2" id="KW-1185">Reference proteome</keyword>
<dbReference type="AlphaFoldDB" id="D2VMN8"/>
<accession>D2VMN8</accession>
<sequence>MHALSTSFLPIHEMIKCRRVNSLWKHSVHSDQPFWKSMFVNYYEIDQYFHYDDEDEDNRVHSCWLYKLLRILAKIPKKQINDHDEVFNPNSLECVKNYESLFSKVYPYDYCSSAMVVNDEQKVSFKFNEEISKTSVLEVLDHFLIVIIYDALTLSGYTPNLLIDKLMVQLYDFELTKHVVKTIPLLTFLTCFFKVESYRNNCFKLAKKLFSVECLDNVCVGLNMENFVGLIEIGEMTNPNTTFIDEELLEDPCSEFRLSLCEGSIIPSYFNAGGGWIDSADTSLRVNSQDGSIVDVERLSTRQFY</sequence>
<dbReference type="RefSeq" id="XP_002674510.1">
    <property type="nucleotide sequence ID" value="XM_002674464.1"/>
</dbReference>
<dbReference type="VEuPathDB" id="AmoebaDB:NAEGRDRAFT_70205"/>
<dbReference type="Proteomes" id="UP000006671">
    <property type="component" value="Unassembled WGS sequence"/>
</dbReference>
<protein>
    <submittedName>
        <fullName evidence="1">Predicted protein</fullName>
    </submittedName>
</protein>
<gene>
    <name evidence="1" type="ORF">NAEGRDRAFT_70205</name>
</gene>
<proteinExistence type="predicted"/>
<dbReference type="GeneID" id="8851354"/>
<reference evidence="1 2" key="1">
    <citation type="journal article" date="2010" name="Cell">
        <title>The genome of Naegleria gruberi illuminates early eukaryotic versatility.</title>
        <authorList>
            <person name="Fritz-Laylin L.K."/>
            <person name="Prochnik S.E."/>
            <person name="Ginger M.L."/>
            <person name="Dacks J.B."/>
            <person name="Carpenter M.L."/>
            <person name="Field M.C."/>
            <person name="Kuo A."/>
            <person name="Paredez A."/>
            <person name="Chapman J."/>
            <person name="Pham J."/>
            <person name="Shu S."/>
            <person name="Neupane R."/>
            <person name="Cipriano M."/>
            <person name="Mancuso J."/>
            <person name="Tu H."/>
            <person name="Salamov A."/>
            <person name="Lindquist E."/>
            <person name="Shapiro H."/>
            <person name="Lucas S."/>
            <person name="Grigoriev I.V."/>
            <person name="Cande W.Z."/>
            <person name="Fulton C."/>
            <person name="Rokhsar D.S."/>
            <person name="Dawson S.C."/>
        </authorList>
    </citation>
    <scope>NUCLEOTIDE SEQUENCE [LARGE SCALE GENOMIC DNA]</scope>
    <source>
        <strain evidence="1 2">NEG-M</strain>
    </source>
</reference>
<dbReference type="InParanoid" id="D2VMN8"/>
<dbReference type="EMBL" id="GG738883">
    <property type="protein sequence ID" value="EFC41766.1"/>
    <property type="molecule type" value="Genomic_DNA"/>
</dbReference>
<evidence type="ECO:0000313" key="2">
    <source>
        <dbReference type="Proteomes" id="UP000006671"/>
    </source>
</evidence>
<dbReference type="InterPro" id="IPR036047">
    <property type="entry name" value="F-box-like_dom_sf"/>
</dbReference>
<dbReference type="SUPFAM" id="SSF81383">
    <property type="entry name" value="F-box domain"/>
    <property type="match status" value="1"/>
</dbReference>
<organism evidence="2">
    <name type="scientific">Naegleria gruberi</name>
    <name type="common">Amoeba</name>
    <dbReference type="NCBI Taxonomy" id="5762"/>
    <lineage>
        <taxon>Eukaryota</taxon>
        <taxon>Discoba</taxon>
        <taxon>Heterolobosea</taxon>
        <taxon>Tetramitia</taxon>
        <taxon>Eutetramitia</taxon>
        <taxon>Vahlkampfiidae</taxon>
        <taxon>Naegleria</taxon>
    </lineage>
</organism>
<dbReference type="KEGG" id="ngr:NAEGRDRAFT_70205"/>